<comment type="caution">
    <text evidence="9">The sequence shown here is derived from an EMBL/GenBank/DDBJ whole genome shotgun (WGS) entry which is preliminary data.</text>
</comment>
<accession>A0A8J3QRM3</accession>
<dbReference type="GO" id="GO:0005886">
    <property type="term" value="C:plasma membrane"/>
    <property type="evidence" value="ECO:0007669"/>
    <property type="project" value="UniProtKB-SubCell"/>
</dbReference>
<comment type="subcellular location">
    <subcellularLocation>
        <location evidence="1 7">Cell membrane</location>
        <topology evidence="1 7">Multi-pass membrane protein</topology>
    </subcellularLocation>
</comment>
<keyword evidence="3" id="KW-1003">Cell membrane</keyword>
<dbReference type="GO" id="GO:0055085">
    <property type="term" value="P:transmembrane transport"/>
    <property type="evidence" value="ECO:0007669"/>
    <property type="project" value="InterPro"/>
</dbReference>
<feature type="domain" description="ABC transmembrane type-1" evidence="8">
    <location>
        <begin position="84"/>
        <end position="278"/>
    </location>
</feature>
<feature type="transmembrane region" description="Helical" evidence="7">
    <location>
        <begin position="83"/>
        <end position="109"/>
    </location>
</feature>
<evidence type="ECO:0000256" key="3">
    <source>
        <dbReference type="ARBA" id="ARBA00022475"/>
    </source>
</evidence>
<protein>
    <submittedName>
        <fullName evidence="9">Sugar ABC transporter permease</fullName>
    </submittedName>
</protein>
<dbReference type="Gene3D" id="1.10.3720.10">
    <property type="entry name" value="MetI-like"/>
    <property type="match status" value="1"/>
</dbReference>
<feature type="transmembrane region" description="Helical" evidence="7">
    <location>
        <begin position="20"/>
        <end position="46"/>
    </location>
</feature>
<evidence type="ECO:0000256" key="1">
    <source>
        <dbReference type="ARBA" id="ARBA00004651"/>
    </source>
</evidence>
<feature type="transmembrane region" description="Helical" evidence="7">
    <location>
        <begin position="257"/>
        <end position="278"/>
    </location>
</feature>
<keyword evidence="4 7" id="KW-0812">Transmembrane</keyword>
<dbReference type="SUPFAM" id="SSF161098">
    <property type="entry name" value="MetI-like"/>
    <property type="match status" value="1"/>
</dbReference>
<sequence>MRPAGTGGRRRGRRSRRGGWIERFGGGGLVWALALFNIAVAVWMLLASLKSTREIFARPWALPAHWLWSNYTSAWEASNFGPAFLNTLFVVAGTALSTIALSAPAAYVLSRVTHRLSGALTVFFAVGLGIPAQAITLPLFVLMNQLGLVDSLPGLWLLYTATSVPFTVFFLTGFFGSLPGALEEAAALDGASPWRTFWQIMMPVARSGIVTALILNIIQHWGETLFALIFLQSEQNQTLSLALLGFLQRMQYNDGDWGVLFAGVCTVVLPVLVCYVWLGRRIIEGMTLGSVK</sequence>
<dbReference type="PANTHER" id="PTHR43744">
    <property type="entry name" value="ABC TRANSPORTER PERMEASE PROTEIN MG189-RELATED-RELATED"/>
    <property type="match status" value="1"/>
</dbReference>
<feature type="transmembrane region" description="Helical" evidence="7">
    <location>
        <begin position="121"/>
        <end position="143"/>
    </location>
</feature>
<evidence type="ECO:0000256" key="2">
    <source>
        <dbReference type="ARBA" id="ARBA00022448"/>
    </source>
</evidence>
<dbReference type="PANTHER" id="PTHR43744:SF12">
    <property type="entry name" value="ABC TRANSPORTER PERMEASE PROTEIN MG189-RELATED"/>
    <property type="match status" value="1"/>
</dbReference>
<evidence type="ECO:0000313" key="9">
    <source>
        <dbReference type="EMBL" id="GIH14258.1"/>
    </source>
</evidence>
<reference evidence="9" key="1">
    <citation type="submission" date="2021-01" db="EMBL/GenBank/DDBJ databases">
        <title>Whole genome shotgun sequence of Rugosimonospora africana NBRC 104875.</title>
        <authorList>
            <person name="Komaki H."/>
            <person name="Tamura T."/>
        </authorList>
    </citation>
    <scope>NUCLEOTIDE SEQUENCE</scope>
    <source>
        <strain evidence="9">NBRC 104875</strain>
    </source>
</reference>
<dbReference type="Pfam" id="PF00528">
    <property type="entry name" value="BPD_transp_1"/>
    <property type="match status" value="1"/>
</dbReference>
<organism evidence="9 10">
    <name type="scientific">Rugosimonospora africana</name>
    <dbReference type="NCBI Taxonomy" id="556532"/>
    <lineage>
        <taxon>Bacteria</taxon>
        <taxon>Bacillati</taxon>
        <taxon>Actinomycetota</taxon>
        <taxon>Actinomycetes</taxon>
        <taxon>Micromonosporales</taxon>
        <taxon>Micromonosporaceae</taxon>
        <taxon>Rugosimonospora</taxon>
    </lineage>
</organism>
<dbReference type="EMBL" id="BONZ01000022">
    <property type="protein sequence ID" value="GIH14258.1"/>
    <property type="molecule type" value="Genomic_DNA"/>
</dbReference>
<dbReference type="AlphaFoldDB" id="A0A8J3QRM3"/>
<evidence type="ECO:0000259" key="8">
    <source>
        <dbReference type="PROSITE" id="PS50928"/>
    </source>
</evidence>
<evidence type="ECO:0000313" key="10">
    <source>
        <dbReference type="Proteomes" id="UP000642748"/>
    </source>
</evidence>
<dbReference type="InterPro" id="IPR035906">
    <property type="entry name" value="MetI-like_sf"/>
</dbReference>
<dbReference type="CDD" id="cd06261">
    <property type="entry name" value="TM_PBP2"/>
    <property type="match status" value="1"/>
</dbReference>
<keyword evidence="2 7" id="KW-0813">Transport</keyword>
<name>A0A8J3QRM3_9ACTN</name>
<evidence type="ECO:0000256" key="6">
    <source>
        <dbReference type="ARBA" id="ARBA00023136"/>
    </source>
</evidence>
<keyword evidence="10" id="KW-1185">Reference proteome</keyword>
<gene>
    <name evidence="9" type="ORF">Raf01_24300</name>
</gene>
<evidence type="ECO:0000256" key="7">
    <source>
        <dbReference type="RuleBase" id="RU363032"/>
    </source>
</evidence>
<evidence type="ECO:0000256" key="5">
    <source>
        <dbReference type="ARBA" id="ARBA00022989"/>
    </source>
</evidence>
<feature type="transmembrane region" description="Helical" evidence="7">
    <location>
        <begin position="155"/>
        <end position="176"/>
    </location>
</feature>
<dbReference type="Proteomes" id="UP000642748">
    <property type="component" value="Unassembled WGS sequence"/>
</dbReference>
<dbReference type="PROSITE" id="PS50928">
    <property type="entry name" value="ABC_TM1"/>
    <property type="match status" value="1"/>
</dbReference>
<evidence type="ECO:0000256" key="4">
    <source>
        <dbReference type="ARBA" id="ARBA00022692"/>
    </source>
</evidence>
<keyword evidence="6 7" id="KW-0472">Membrane</keyword>
<comment type="similarity">
    <text evidence="7">Belongs to the binding-protein-dependent transport system permease family.</text>
</comment>
<proteinExistence type="inferred from homology"/>
<keyword evidence="5 7" id="KW-1133">Transmembrane helix</keyword>
<dbReference type="InterPro" id="IPR000515">
    <property type="entry name" value="MetI-like"/>
</dbReference>